<organism evidence="6 7">
    <name type="scientific">Ceratopteris richardii</name>
    <name type="common">Triangle waterfern</name>
    <dbReference type="NCBI Taxonomy" id="49495"/>
    <lineage>
        <taxon>Eukaryota</taxon>
        <taxon>Viridiplantae</taxon>
        <taxon>Streptophyta</taxon>
        <taxon>Embryophyta</taxon>
        <taxon>Tracheophyta</taxon>
        <taxon>Polypodiopsida</taxon>
        <taxon>Polypodiidae</taxon>
        <taxon>Polypodiales</taxon>
        <taxon>Pteridineae</taxon>
        <taxon>Pteridaceae</taxon>
        <taxon>Parkerioideae</taxon>
        <taxon>Ceratopteris</taxon>
    </lineage>
</organism>
<dbReference type="PANTHER" id="PTHR48032:SF6">
    <property type="entry name" value="RNA-BINDING (RRM_RBD_RNP MOTIFS) FAMILY PROTEIN"/>
    <property type="match status" value="1"/>
</dbReference>
<dbReference type="EMBL" id="CM035417">
    <property type="protein sequence ID" value="KAH7423650.1"/>
    <property type="molecule type" value="Genomic_DNA"/>
</dbReference>
<feature type="region of interest" description="Disordered" evidence="4">
    <location>
        <begin position="400"/>
        <end position="456"/>
    </location>
</feature>
<feature type="compositionally biased region" description="Low complexity" evidence="4">
    <location>
        <begin position="413"/>
        <end position="429"/>
    </location>
</feature>
<name>A0A8T2TT00_CERRI</name>
<evidence type="ECO:0000313" key="7">
    <source>
        <dbReference type="Proteomes" id="UP000825935"/>
    </source>
</evidence>
<gene>
    <name evidence="6" type="ORF">KP509_12G066500</name>
</gene>
<evidence type="ECO:0000256" key="4">
    <source>
        <dbReference type="SAM" id="MobiDB-lite"/>
    </source>
</evidence>
<dbReference type="AlphaFoldDB" id="A0A8T2TT00"/>
<dbReference type="CDD" id="cd12330">
    <property type="entry name" value="RRM2_Hrp1p"/>
    <property type="match status" value="1"/>
</dbReference>
<dbReference type="OrthoDB" id="1875751at2759"/>
<dbReference type="EMBL" id="CM035417">
    <property type="protein sequence ID" value="KAH7423649.1"/>
    <property type="molecule type" value="Genomic_DNA"/>
</dbReference>
<evidence type="ECO:0000313" key="6">
    <source>
        <dbReference type="EMBL" id="KAH7423649.1"/>
    </source>
</evidence>
<evidence type="ECO:0000259" key="5">
    <source>
        <dbReference type="PROSITE" id="PS50102"/>
    </source>
</evidence>
<keyword evidence="7" id="KW-1185">Reference proteome</keyword>
<dbReference type="PANTHER" id="PTHR48032">
    <property type="entry name" value="RNA-BINDING PROTEIN MUSASHI HOMOLOG RBP6"/>
    <property type="match status" value="1"/>
</dbReference>
<evidence type="ECO:0000256" key="1">
    <source>
        <dbReference type="ARBA" id="ARBA00022737"/>
    </source>
</evidence>
<evidence type="ECO:0000256" key="3">
    <source>
        <dbReference type="PROSITE-ProRule" id="PRU00176"/>
    </source>
</evidence>
<keyword evidence="1" id="KW-0677">Repeat</keyword>
<dbReference type="SMART" id="SM00360">
    <property type="entry name" value="RRM"/>
    <property type="match status" value="2"/>
</dbReference>
<feature type="domain" description="RRM" evidence="5">
    <location>
        <begin position="6"/>
        <end position="82"/>
    </location>
</feature>
<proteinExistence type="predicted"/>
<dbReference type="GO" id="GO:0006417">
    <property type="term" value="P:regulation of translation"/>
    <property type="evidence" value="ECO:0007669"/>
    <property type="project" value="TreeGrafter"/>
</dbReference>
<accession>A0A8T2TT00</accession>
<dbReference type="OMA" id="PMMASMA"/>
<dbReference type="InterPro" id="IPR035979">
    <property type="entry name" value="RBD_domain_sf"/>
</dbReference>
<dbReference type="InterPro" id="IPR000504">
    <property type="entry name" value="RRM_dom"/>
</dbReference>
<protein>
    <recommendedName>
        <fullName evidence="5">RRM domain-containing protein</fullName>
    </recommendedName>
</protein>
<reference evidence="6" key="1">
    <citation type="submission" date="2021-08" db="EMBL/GenBank/DDBJ databases">
        <title>WGS assembly of Ceratopteris richardii.</title>
        <authorList>
            <person name="Marchant D.B."/>
            <person name="Chen G."/>
            <person name="Jenkins J."/>
            <person name="Shu S."/>
            <person name="Leebens-Mack J."/>
            <person name="Grimwood J."/>
            <person name="Schmutz J."/>
            <person name="Soltis P."/>
            <person name="Soltis D."/>
            <person name="Chen Z.-H."/>
        </authorList>
    </citation>
    <scope>NUCLEOTIDE SEQUENCE</scope>
    <source>
        <strain evidence="6">Whitten #5841</strain>
        <tissue evidence="6">Leaf</tissue>
    </source>
</reference>
<evidence type="ECO:0000256" key="2">
    <source>
        <dbReference type="ARBA" id="ARBA00022884"/>
    </source>
</evidence>
<dbReference type="FunFam" id="3.30.70.330:FF:000051">
    <property type="entry name" value="Heterogeneous nuclear ribonucleoprotein 1"/>
    <property type="match status" value="1"/>
</dbReference>
<dbReference type="InterPro" id="IPR012677">
    <property type="entry name" value="Nucleotide-bd_a/b_plait_sf"/>
</dbReference>
<dbReference type="Proteomes" id="UP000825935">
    <property type="component" value="Chromosome 12"/>
</dbReference>
<sequence length="456" mass="47588">MEPDQNKVFVGGIAWETSESRLKEYFQAFGDVVDAVVMKDRATGRARGFGFVEFADASVAEMVIKEKHTLDGRAVEVKKAVRREEQNIHSRNSAPGSSSPYGNPPRTKKIFVGGLASTVTEEDIKNYFEQFGTITDAVVMYDHSTQRPRGFGFITFDSEEAVERAVQRNFLELHDKTVEVKRAIPKEVSGRFASGRGAPFGQPNTMSPVTGYIGPQYLPPPGGIRGGYPHYGPPLYGAPGYGPPGMGYGVTMNGGYGGPAYAGGPGYPGGYALGYGAAPSFVGVPPNYGGSAPPASPGYGSSPAGLRSPWGHAGSGYTGAASPAYAGGGAMGVNTYGNAGWRPGGSSGYSANNSSGYSGNKGYNAGYNDITYGSNTGFSTRISTTTQPGFGDAYAAASPYGDSSWRSNDRHSPAAPSPSTSGAGADPAGYGVTGRQPQRPNDARFRPYTASADHVP</sequence>
<feature type="region of interest" description="Disordered" evidence="4">
    <location>
        <begin position="83"/>
        <end position="106"/>
    </location>
</feature>
<dbReference type="Gene3D" id="3.30.70.330">
    <property type="match status" value="2"/>
</dbReference>
<dbReference type="Pfam" id="PF00076">
    <property type="entry name" value="RRM_1"/>
    <property type="match status" value="2"/>
</dbReference>
<feature type="domain" description="RRM" evidence="5">
    <location>
        <begin position="108"/>
        <end position="185"/>
    </location>
</feature>
<dbReference type="PROSITE" id="PS50102">
    <property type="entry name" value="RRM"/>
    <property type="match status" value="2"/>
</dbReference>
<comment type="caution">
    <text evidence="6">The sequence shown here is derived from an EMBL/GenBank/DDBJ whole genome shotgun (WGS) entry which is preliminary data.</text>
</comment>
<keyword evidence="2 3" id="KW-0694">RNA-binding</keyword>
<feature type="compositionally biased region" description="Polar residues" evidence="4">
    <location>
        <begin position="89"/>
        <end position="101"/>
    </location>
</feature>
<dbReference type="GO" id="GO:0003729">
    <property type="term" value="F:mRNA binding"/>
    <property type="evidence" value="ECO:0007669"/>
    <property type="project" value="TreeGrafter"/>
</dbReference>
<dbReference type="SUPFAM" id="SSF54928">
    <property type="entry name" value="RNA-binding domain, RBD"/>
    <property type="match status" value="2"/>
</dbReference>